<dbReference type="InterPro" id="IPR000594">
    <property type="entry name" value="ThiF_NAD_FAD-bd"/>
</dbReference>
<evidence type="ECO:0000259" key="1">
    <source>
        <dbReference type="Pfam" id="PF00899"/>
    </source>
</evidence>
<organism evidence="3 4">
    <name type="scientific">Trichococcus collinsii</name>
    <dbReference type="NCBI Taxonomy" id="157076"/>
    <lineage>
        <taxon>Bacteria</taxon>
        <taxon>Bacillati</taxon>
        <taxon>Bacillota</taxon>
        <taxon>Bacilli</taxon>
        <taxon>Lactobacillales</taxon>
        <taxon>Carnobacteriaceae</taxon>
        <taxon>Trichococcus</taxon>
    </lineage>
</organism>
<dbReference type="Proteomes" id="UP000199042">
    <property type="component" value="Unassembled WGS sequence"/>
</dbReference>
<keyword evidence="4" id="KW-1185">Reference proteome</keyword>
<evidence type="ECO:0000259" key="2">
    <source>
        <dbReference type="Pfam" id="PF20590"/>
    </source>
</evidence>
<reference evidence="3 4" key="1">
    <citation type="submission" date="2016-10" db="EMBL/GenBank/DDBJ databases">
        <authorList>
            <person name="Varghese N."/>
            <person name="Submissions S."/>
        </authorList>
    </citation>
    <scope>NUCLEOTIDE SEQUENCE [LARGE SCALE GENOMIC DNA]</scope>
    <source>
        <strain evidence="3 4">DSM 14526</strain>
    </source>
</reference>
<dbReference type="OrthoDB" id="8773615at2"/>
<dbReference type="InterPro" id="IPR035985">
    <property type="entry name" value="Ubiquitin-activating_enz"/>
</dbReference>
<dbReference type="NCBIfam" id="NF004804">
    <property type="entry name" value="PRK06153.1-3"/>
    <property type="match status" value="1"/>
</dbReference>
<dbReference type="GO" id="GO:0008641">
    <property type="term" value="F:ubiquitin-like modifier activating enzyme activity"/>
    <property type="evidence" value="ECO:0007669"/>
    <property type="project" value="InterPro"/>
</dbReference>
<accession>A0A143ZBF7</accession>
<dbReference type="AlphaFoldDB" id="A0A143ZBF7"/>
<sequence length="388" mass="43694">MSTQLIDHNPDLLKLKEEGFDIKIISDNIVVSGVPYVTEQGNIDFGSVYCPFNLVGQNTVTQTDHTMRFTGSYPCDKRGARQTSFVNSEVRHELSPQIEGRFYLSSKPATGSYPDFYAKFSRYIELLWHPSISIDSSVTPKNFDYHAYAEDSVFRYPDTNTARAEISSITNKLKGLHIAIIGLGGTGSYILDFISKTPVKTISIFDGDTLCNHNAYRMPSVVSVEELHLKQSKVDFLKKTYDAFRDGVVAHSENVDETNVDLLSNCDFVFLSLDSPTCKKTITAYLVKHSIPFIDVGIGVTVVDNSLRGSLRRTLVTKDNLSSLIKIPMYEDMHEDIYAQNIQIAELNALNAIQAIIAWKKYFGFYQSAESYYNSTFTIDEEELYNEA</sequence>
<feature type="domain" description="DUF6791" evidence="2">
    <location>
        <begin position="10"/>
        <end position="159"/>
    </location>
</feature>
<dbReference type="Gene3D" id="3.40.50.720">
    <property type="entry name" value="NAD(P)-binding Rossmann-like Domain"/>
    <property type="match status" value="1"/>
</dbReference>
<dbReference type="EMBL" id="FNQH01000017">
    <property type="protein sequence ID" value="SEA97788.1"/>
    <property type="molecule type" value="Genomic_DNA"/>
</dbReference>
<dbReference type="SUPFAM" id="SSF69572">
    <property type="entry name" value="Activating enzymes of the ubiquitin-like proteins"/>
    <property type="match status" value="1"/>
</dbReference>
<feature type="domain" description="THIF-type NAD/FAD binding fold" evidence="1">
    <location>
        <begin position="170"/>
        <end position="298"/>
    </location>
</feature>
<name>A0A143ZBF7_9LACT</name>
<dbReference type="InterPro" id="IPR046741">
    <property type="entry name" value="DUF6791"/>
</dbReference>
<protein>
    <submittedName>
        <fullName evidence="3">ThiF family protein</fullName>
    </submittedName>
</protein>
<proteinExistence type="predicted"/>
<dbReference type="Pfam" id="PF00899">
    <property type="entry name" value="ThiF"/>
    <property type="match status" value="1"/>
</dbReference>
<dbReference type="CDD" id="cd01483">
    <property type="entry name" value="E1_enzyme_family"/>
    <property type="match status" value="1"/>
</dbReference>
<dbReference type="NCBIfam" id="NF004805">
    <property type="entry name" value="PRK06153.1-4"/>
    <property type="match status" value="1"/>
</dbReference>
<comment type="caution">
    <text evidence="3">The sequence shown here is derived from an EMBL/GenBank/DDBJ whole genome shotgun (WGS) entry which is preliminary data.</text>
</comment>
<gene>
    <name evidence="3" type="ORF">SAMN04488525_1176</name>
</gene>
<evidence type="ECO:0000313" key="4">
    <source>
        <dbReference type="Proteomes" id="UP000199042"/>
    </source>
</evidence>
<evidence type="ECO:0000313" key="3">
    <source>
        <dbReference type="EMBL" id="SEA97788.1"/>
    </source>
</evidence>
<dbReference type="RefSeq" id="WP_086987707.1">
    <property type="nucleotide sequence ID" value="NZ_FJNA01000004.1"/>
</dbReference>
<dbReference type="Pfam" id="PF20590">
    <property type="entry name" value="DUF6791"/>
    <property type="match status" value="1"/>
</dbReference>